<keyword evidence="2" id="KW-1185">Reference proteome</keyword>
<comment type="caution">
    <text evidence="1">The sequence shown here is derived from an EMBL/GenBank/DDBJ whole genome shotgun (WGS) entry which is preliminary data.</text>
</comment>
<reference evidence="1 2" key="1">
    <citation type="journal article" date="2022" name="New Phytol.">
        <title>Ecological generalism drives hyperdiversity of secondary metabolite gene clusters in xylarialean endophytes.</title>
        <authorList>
            <person name="Franco M.E.E."/>
            <person name="Wisecaver J.H."/>
            <person name="Arnold A.E."/>
            <person name="Ju Y.M."/>
            <person name="Slot J.C."/>
            <person name="Ahrendt S."/>
            <person name="Moore L.P."/>
            <person name="Eastman K.E."/>
            <person name="Scott K."/>
            <person name="Konkel Z."/>
            <person name="Mondo S.J."/>
            <person name="Kuo A."/>
            <person name="Hayes R.D."/>
            <person name="Haridas S."/>
            <person name="Andreopoulos B."/>
            <person name="Riley R."/>
            <person name="LaButti K."/>
            <person name="Pangilinan J."/>
            <person name="Lipzen A."/>
            <person name="Amirebrahimi M."/>
            <person name="Yan J."/>
            <person name="Adam C."/>
            <person name="Keymanesh K."/>
            <person name="Ng V."/>
            <person name="Louie K."/>
            <person name="Northen T."/>
            <person name="Drula E."/>
            <person name="Henrissat B."/>
            <person name="Hsieh H.M."/>
            <person name="Youens-Clark K."/>
            <person name="Lutzoni F."/>
            <person name="Miadlikowska J."/>
            <person name="Eastwood D.C."/>
            <person name="Hamelin R.C."/>
            <person name="Grigoriev I.V."/>
            <person name="U'Ren J.M."/>
        </authorList>
    </citation>
    <scope>NUCLEOTIDE SEQUENCE [LARGE SCALE GENOMIC DNA]</scope>
    <source>
        <strain evidence="1 2">ER1909</strain>
    </source>
</reference>
<proteinExistence type="predicted"/>
<gene>
    <name evidence="1" type="ORF">F4821DRAFT_265222</name>
</gene>
<protein>
    <submittedName>
        <fullName evidence="1">Uncharacterized protein</fullName>
    </submittedName>
</protein>
<name>A0ACC0CL81_9PEZI</name>
<dbReference type="Proteomes" id="UP001497680">
    <property type="component" value="Unassembled WGS sequence"/>
</dbReference>
<evidence type="ECO:0000313" key="2">
    <source>
        <dbReference type="Proteomes" id="UP001497680"/>
    </source>
</evidence>
<organism evidence="1 2">
    <name type="scientific">Hypoxylon rubiginosum</name>
    <dbReference type="NCBI Taxonomy" id="110542"/>
    <lineage>
        <taxon>Eukaryota</taxon>
        <taxon>Fungi</taxon>
        <taxon>Dikarya</taxon>
        <taxon>Ascomycota</taxon>
        <taxon>Pezizomycotina</taxon>
        <taxon>Sordariomycetes</taxon>
        <taxon>Xylariomycetidae</taxon>
        <taxon>Xylariales</taxon>
        <taxon>Hypoxylaceae</taxon>
        <taxon>Hypoxylon</taxon>
    </lineage>
</organism>
<dbReference type="EMBL" id="MU394406">
    <property type="protein sequence ID" value="KAI6081150.1"/>
    <property type="molecule type" value="Genomic_DNA"/>
</dbReference>
<sequence length="171" mass="20138">MCRARNIYFSCLHEDMNVTPPHPLAPCDEAILRDTGSGPVFCVSSFHGWKSVRDKDEDIIRERPCTRCYIKELREALWKDWVTFINENAQLTTTGDMLFYMEQRDNLFKDPDVHYWNLEQKHRSLVKKCLDDIQAKYGPPVYEEAVYKEEEADFLSSESSTPKRRHFLPAQ</sequence>
<accession>A0ACC0CL81</accession>
<evidence type="ECO:0000313" key="1">
    <source>
        <dbReference type="EMBL" id="KAI6081150.1"/>
    </source>
</evidence>